<organism evidence="3 4">
    <name type="scientific">Somion occarium</name>
    <dbReference type="NCBI Taxonomy" id="3059160"/>
    <lineage>
        <taxon>Eukaryota</taxon>
        <taxon>Fungi</taxon>
        <taxon>Dikarya</taxon>
        <taxon>Basidiomycota</taxon>
        <taxon>Agaricomycotina</taxon>
        <taxon>Agaricomycetes</taxon>
        <taxon>Polyporales</taxon>
        <taxon>Cerrenaceae</taxon>
        <taxon>Somion</taxon>
    </lineage>
</organism>
<keyword evidence="2" id="KW-0812">Transmembrane</keyword>
<keyword evidence="4" id="KW-1185">Reference proteome</keyword>
<feature type="region of interest" description="Disordered" evidence="1">
    <location>
        <begin position="64"/>
        <end position="97"/>
    </location>
</feature>
<evidence type="ECO:0000313" key="4">
    <source>
        <dbReference type="Proteomes" id="UP001497453"/>
    </source>
</evidence>
<gene>
    <name evidence="3" type="ORF">GFSPODELE1_LOCUS147</name>
</gene>
<evidence type="ECO:0000313" key="3">
    <source>
        <dbReference type="EMBL" id="CAL1694081.1"/>
    </source>
</evidence>
<accession>A0ABP1CEW5</accession>
<evidence type="ECO:0000256" key="2">
    <source>
        <dbReference type="SAM" id="Phobius"/>
    </source>
</evidence>
<feature type="region of interest" description="Disordered" evidence="1">
    <location>
        <begin position="417"/>
        <end position="475"/>
    </location>
</feature>
<evidence type="ECO:0000256" key="1">
    <source>
        <dbReference type="SAM" id="MobiDB-lite"/>
    </source>
</evidence>
<keyword evidence="2" id="KW-1133">Transmembrane helix</keyword>
<keyword evidence="2" id="KW-0472">Membrane</keyword>
<feature type="region of interest" description="Disordered" evidence="1">
    <location>
        <begin position="264"/>
        <end position="403"/>
    </location>
</feature>
<name>A0ABP1CEW5_9APHY</name>
<feature type="region of interest" description="Disordered" evidence="1">
    <location>
        <begin position="159"/>
        <end position="248"/>
    </location>
</feature>
<feature type="compositionally biased region" description="Basic and acidic residues" evidence="1">
    <location>
        <begin position="319"/>
        <end position="335"/>
    </location>
</feature>
<feature type="compositionally biased region" description="Basic residues" evidence="1">
    <location>
        <begin position="426"/>
        <end position="440"/>
    </location>
</feature>
<feature type="compositionally biased region" description="Low complexity" evidence="1">
    <location>
        <begin position="281"/>
        <end position="294"/>
    </location>
</feature>
<dbReference type="EMBL" id="OZ037944">
    <property type="protein sequence ID" value="CAL1694081.1"/>
    <property type="molecule type" value="Genomic_DNA"/>
</dbReference>
<feature type="transmembrane region" description="Helical" evidence="2">
    <location>
        <begin position="26"/>
        <end position="49"/>
    </location>
</feature>
<feature type="compositionally biased region" description="Polar residues" evidence="1">
    <location>
        <begin position="441"/>
        <end position="450"/>
    </location>
</feature>
<feature type="compositionally biased region" description="Basic residues" evidence="1">
    <location>
        <begin position="70"/>
        <end position="89"/>
    </location>
</feature>
<reference evidence="4" key="1">
    <citation type="submission" date="2024-04" db="EMBL/GenBank/DDBJ databases">
        <authorList>
            <person name="Shaw F."/>
            <person name="Minotto A."/>
        </authorList>
    </citation>
    <scope>NUCLEOTIDE SEQUENCE [LARGE SCALE GENOMIC DNA]</scope>
</reference>
<sequence>MLFRLVPWKAVWADGSLQLLCFGLRYLVIVLANALLALAWLVLSIVCLFNNLLRVAIEVPPELSSPRTASPKHAHHERPTRRRVKRHPPFVRTSALSKSPGKDVLRLRSPSITKHVSFPSSGDVQPHVGISQSLASTPVRQMIGDENPLAESPELELAENDAMSKSSSASPDSLPPLPLPPTEADVMSSRSVSPEGPSLGEHRMSRVLCPVRVSHRRRTTSEAKKKVHARRRTDPYQAPYFFPTPLSPEADDYVRTVRAERAGFSLAAPPSRQPSQTRPDSPLSSPPGSEGLELVMSAPEPMTTPLSDLQGQATQNDNVPRDDVALARPTREREASSPPPREKRKHHLQLLRALSHSDKRASTSSWERESQSEDGHTSGEVSRTKRRPEGSSRLRRILSRSQDEDTLKQAIRFDPLADVREQSTKQTHRHSWHAILHPHRTSSLNSQPSSLAHEPNAPQRMPANEVSSKSKRRPP</sequence>
<feature type="compositionally biased region" description="Basic and acidic residues" evidence="1">
    <location>
        <begin position="355"/>
        <end position="377"/>
    </location>
</feature>
<proteinExistence type="predicted"/>
<protein>
    <submittedName>
        <fullName evidence="3">Uncharacterized protein</fullName>
    </submittedName>
</protein>
<feature type="compositionally biased region" description="Polar residues" evidence="1">
    <location>
        <begin position="304"/>
        <end position="318"/>
    </location>
</feature>
<dbReference type="Proteomes" id="UP001497453">
    <property type="component" value="Chromosome 1"/>
</dbReference>